<comment type="caution">
    <text evidence="1">The sequence shown here is derived from an EMBL/GenBank/DDBJ whole genome shotgun (WGS) entry which is preliminary data.</text>
</comment>
<dbReference type="Proteomes" id="UP000517694">
    <property type="component" value="Unassembled WGS sequence"/>
</dbReference>
<accession>A0A7X1HY19</accession>
<protein>
    <recommendedName>
        <fullName evidence="3">Peptide chain release factor 1</fullName>
    </recommendedName>
</protein>
<gene>
    <name evidence="1" type="ORF">H1R13_09945</name>
</gene>
<dbReference type="EMBL" id="JACMHY010000003">
    <property type="protein sequence ID" value="MBC2865309.1"/>
    <property type="molecule type" value="Genomic_DNA"/>
</dbReference>
<name>A0A7X1HY19_9ACTN</name>
<dbReference type="Pfam" id="PF18844">
    <property type="entry name" value="baeRF_family2"/>
    <property type="match status" value="1"/>
</dbReference>
<organism evidence="1 2">
    <name type="scientific">Streptomyces mexicanus</name>
    <dbReference type="NCBI Taxonomy" id="178566"/>
    <lineage>
        <taxon>Bacteria</taxon>
        <taxon>Bacillati</taxon>
        <taxon>Actinomycetota</taxon>
        <taxon>Actinomycetes</taxon>
        <taxon>Kitasatosporales</taxon>
        <taxon>Streptomycetaceae</taxon>
        <taxon>Streptomyces</taxon>
    </lineage>
</organism>
<dbReference type="AlphaFoldDB" id="A0A7X1HY19"/>
<evidence type="ECO:0000313" key="1">
    <source>
        <dbReference type="EMBL" id="MBC2865309.1"/>
    </source>
</evidence>
<dbReference type="InterPro" id="IPR042226">
    <property type="entry name" value="eFR1_2_sf"/>
</dbReference>
<proteinExistence type="predicted"/>
<dbReference type="Gene3D" id="3.30.420.60">
    <property type="entry name" value="eRF1 domain 2"/>
    <property type="match status" value="1"/>
</dbReference>
<keyword evidence="2" id="KW-1185">Reference proteome</keyword>
<dbReference type="InterPro" id="IPR040701">
    <property type="entry name" value="Bact_RF_family2"/>
</dbReference>
<reference evidence="1 2" key="1">
    <citation type="submission" date="2020-08" db="EMBL/GenBank/DDBJ databases">
        <title>Whole-Genome Sequence of French Clinical Streptomyces mexicanus Strain Q0842.</title>
        <authorList>
            <person name="Boxberger M."/>
            <person name="La Scola B."/>
        </authorList>
    </citation>
    <scope>NUCLEOTIDE SEQUENCE [LARGE SCALE GENOMIC DNA]</scope>
    <source>
        <strain evidence="1 2">Marseille-Q0842</strain>
    </source>
</reference>
<evidence type="ECO:0008006" key="3">
    <source>
        <dbReference type="Google" id="ProtNLM"/>
    </source>
</evidence>
<sequence length="371" mass="40875">MDLAFLHPLYEHPGPWASVYVDTSRHAEDTPHELHLTAQAMSRELARQGADEATCRAVESAIEELGHSPDPHGRALFARDGAVVLDPRLARAPQGGSRAEWGPLPRVGPLLDLAGEEPVAIVAYIDRKGADFELRSALGTREAGTVVGQQWPIHRTSSVDWSERHFQLKVENTWEHNAAEIADALSVCQEETRADLLILVGDERERREVRERLPQRLRAHVVDASHGAGSRLLDEDVERIRAEHVHHHVEDELDRFRAARTPDDAGRAGAVEGVPALVEAAREHRLEELLIRPEGADAHREVWIGEDPDQLGVRRSDLKILGERECWPARADDALIRSAVMTDAAALSLAPVAPAAQDTPAGGLGAILRWK</sequence>
<evidence type="ECO:0000313" key="2">
    <source>
        <dbReference type="Proteomes" id="UP000517694"/>
    </source>
</evidence>
<dbReference type="RefSeq" id="WP_185947168.1">
    <property type="nucleotide sequence ID" value="NZ_JACMHY010000003.1"/>
</dbReference>